<dbReference type="EMBL" id="AGCK01000325">
    <property type="protein sequence ID" value="EHM38357.1"/>
    <property type="molecule type" value="Genomic_DNA"/>
</dbReference>
<accession>G9YWR8</accession>
<reference evidence="2 3" key="1">
    <citation type="submission" date="2011-08" db="EMBL/GenBank/DDBJ databases">
        <authorList>
            <person name="Weinstock G."/>
            <person name="Sodergren E."/>
            <person name="Clifton S."/>
            <person name="Fulton L."/>
            <person name="Fulton B."/>
            <person name="Courtney L."/>
            <person name="Fronick C."/>
            <person name="Harrison M."/>
            <person name="Strong C."/>
            <person name="Farmer C."/>
            <person name="Delahaunty K."/>
            <person name="Markovic C."/>
            <person name="Hall O."/>
            <person name="Minx P."/>
            <person name="Tomlinson C."/>
            <person name="Mitreva M."/>
            <person name="Hou S."/>
            <person name="Chen J."/>
            <person name="Wollam A."/>
            <person name="Pepin K.H."/>
            <person name="Johnson M."/>
            <person name="Bhonagiri V."/>
            <person name="Zhang X."/>
            <person name="Suruliraj S."/>
            <person name="Warren W."/>
            <person name="Chinwalla A."/>
            <person name="Mardis E.R."/>
            <person name="Wilson R.K."/>
        </authorList>
    </citation>
    <scope>NUCLEOTIDE SEQUENCE [LARGE SCALE GENOMIC DNA]</scope>
    <source>
        <strain evidence="2 3">ATCC 29863</strain>
    </source>
</reference>
<gene>
    <name evidence="2" type="ORF">HMPREF0372_03986</name>
</gene>
<dbReference type="HOGENOM" id="CLU_3270408_0_0_9"/>
<evidence type="ECO:0000313" key="3">
    <source>
        <dbReference type="Proteomes" id="UP000004459"/>
    </source>
</evidence>
<proteinExistence type="predicted"/>
<evidence type="ECO:0000313" key="2">
    <source>
        <dbReference type="EMBL" id="EHM38357.1"/>
    </source>
</evidence>
<evidence type="ECO:0000256" key="1">
    <source>
        <dbReference type="SAM" id="MobiDB-lite"/>
    </source>
</evidence>
<protein>
    <submittedName>
        <fullName evidence="2">Uncharacterized protein</fullName>
    </submittedName>
</protein>
<comment type="caution">
    <text evidence="2">The sequence shown here is derived from an EMBL/GenBank/DDBJ whole genome shotgun (WGS) entry which is preliminary data.</text>
</comment>
<dbReference type="AlphaFoldDB" id="G9YWR8"/>
<name>G9YWR8_FLAPL</name>
<organism evidence="2 3">
    <name type="scientific">Flavonifractor plautii ATCC 29863</name>
    <dbReference type="NCBI Taxonomy" id="411475"/>
    <lineage>
        <taxon>Bacteria</taxon>
        <taxon>Bacillati</taxon>
        <taxon>Bacillota</taxon>
        <taxon>Clostridia</taxon>
        <taxon>Eubacteriales</taxon>
        <taxon>Oscillospiraceae</taxon>
        <taxon>Flavonifractor</taxon>
    </lineage>
</organism>
<dbReference type="Proteomes" id="UP000004459">
    <property type="component" value="Unassembled WGS sequence"/>
</dbReference>
<sequence>MLIFRRAQRLNSTQKCPATSSLPVKPSVSGFTGKVRSKGAA</sequence>
<feature type="region of interest" description="Disordered" evidence="1">
    <location>
        <begin position="14"/>
        <end position="41"/>
    </location>
</feature>